<dbReference type="Pfam" id="PF12708">
    <property type="entry name" value="Pect-lyase_RHGA_epim"/>
    <property type="match status" value="1"/>
</dbReference>
<dbReference type="InterPro" id="IPR011050">
    <property type="entry name" value="Pectin_lyase_fold/virulence"/>
</dbReference>
<keyword evidence="7" id="KW-1185">Reference proteome</keyword>
<comment type="caution">
    <text evidence="6">The sequence shown here is derived from an EMBL/GenBank/DDBJ whole genome shotgun (WGS) entry which is preliminary data.</text>
</comment>
<dbReference type="SUPFAM" id="SSF51126">
    <property type="entry name" value="Pectin lyase-like"/>
    <property type="match status" value="1"/>
</dbReference>
<evidence type="ECO:0000259" key="5">
    <source>
        <dbReference type="Pfam" id="PF12708"/>
    </source>
</evidence>
<organism evidence="6 7">
    <name type="scientific">Hanamia caeni</name>
    <dbReference type="NCBI Taxonomy" id="2294116"/>
    <lineage>
        <taxon>Bacteria</taxon>
        <taxon>Pseudomonadati</taxon>
        <taxon>Bacteroidota</taxon>
        <taxon>Chitinophagia</taxon>
        <taxon>Chitinophagales</taxon>
        <taxon>Chitinophagaceae</taxon>
        <taxon>Hanamia</taxon>
    </lineage>
</organism>
<evidence type="ECO:0000256" key="2">
    <source>
        <dbReference type="ARBA" id="ARBA00022801"/>
    </source>
</evidence>
<evidence type="ECO:0000313" key="7">
    <source>
        <dbReference type="Proteomes" id="UP000267223"/>
    </source>
</evidence>
<dbReference type="Proteomes" id="UP000267223">
    <property type="component" value="Unassembled WGS sequence"/>
</dbReference>
<dbReference type="PANTHER" id="PTHR31339">
    <property type="entry name" value="PECTIN LYASE-RELATED"/>
    <property type="match status" value="1"/>
</dbReference>
<evidence type="ECO:0000313" key="6">
    <source>
        <dbReference type="EMBL" id="RNI35317.1"/>
    </source>
</evidence>
<accession>A0A3M9NDD2</accession>
<feature type="domain" description="Rhamnogalacturonase A/B/Epimerase-like pectate lyase" evidence="5">
    <location>
        <begin position="83"/>
        <end position="138"/>
    </location>
</feature>
<dbReference type="EMBL" id="RJJR01000011">
    <property type="protein sequence ID" value="RNI35317.1"/>
    <property type="molecule type" value="Genomic_DNA"/>
</dbReference>
<protein>
    <submittedName>
        <fullName evidence="6">Glycoside hydrolase family 28 protein</fullName>
    </submittedName>
</protein>
<evidence type="ECO:0000256" key="1">
    <source>
        <dbReference type="ARBA" id="ARBA00008834"/>
    </source>
</evidence>
<dbReference type="InterPro" id="IPR012334">
    <property type="entry name" value="Pectin_lyas_fold"/>
</dbReference>
<name>A0A3M9NDD2_9BACT</name>
<dbReference type="InterPro" id="IPR000743">
    <property type="entry name" value="Glyco_hydro_28"/>
</dbReference>
<evidence type="ECO:0000256" key="4">
    <source>
        <dbReference type="RuleBase" id="RU361169"/>
    </source>
</evidence>
<proteinExistence type="inferred from homology"/>
<dbReference type="PROSITE" id="PS00502">
    <property type="entry name" value="POLYGALACTURONASE"/>
    <property type="match status" value="1"/>
</dbReference>
<sequence length="502" mass="56010">MIFKNYILDLPKKFQQIKRRNKSKEIYIMKKNWIQKYVGGWVLLLSILSTGCSAQNEAQQGWKDYNAIVKRIIPPAFPDHDFSILNYGAKADGATDCLPAIKAAIRECNSKGGGRVLIPSGTFFVKGPIHLLSNVNLHLDEKAILKFSTNDDDYLPVVFTRFEGIELMNYSPLVYAYGQTNIALTGKGTLDGQASNENWWNWTGSKRFGWKEGMPKQHDPANEPRLMQMAAEGAPVKDRVFGKGHYMRPSMVEFYKCNNVLIKGVTLINAPFWLIHPTLCKNVTVDGVITNSLGPNNDGCDPESCSDVMIKNCSFTDGDDCIAIKSGRDEDGRRVNVPSKNIIIQDCDMKDGHGGVVIGSETSGGVENVFAQNCTMNSPHLDRAIRIKSNACRGGVLKNFYFRNIKVGEVREAVLKINMFYEREKAAKCNFPPTLSGVFVNNVTSQKSKYGIYIEGLNAKPVTNIHIVDCNFDNVEKDYVIKDAKGLHVKNTIVNGKKMEIK</sequence>
<dbReference type="SMART" id="SM00710">
    <property type="entry name" value="PbH1"/>
    <property type="match status" value="5"/>
</dbReference>
<dbReference type="Gene3D" id="2.160.20.10">
    <property type="entry name" value="Single-stranded right-handed beta-helix, Pectin lyase-like"/>
    <property type="match status" value="1"/>
</dbReference>
<gene>
    <name evidence="6" type="ORF">EFY79_13795</name>
</gene>
<dbReference type="InterPro" id="IPR024535">
    <property type="entry name" value="RHGA/B-epi-like_pectate_lyase"/>
</dbReference>
<dbReference type="PANTHER" id="PTHR31339:SF9">
    <property type="entry name" value="PLASMIN AND FIBRONECTIN-BINDING PROTEIN A"/>
    <property type="match status" value="1"/>
</dbReference>
<dbReference type="GO" id="GO:0004650">
    <property type="term" value="F:polygalacturonase activity"/>
    <property type="evidence" value="ECO:0007669"/>
    <property type="project" value="InterPro"/>
</dbReference>
<dbReference type="InterPro" id="IPR051801">
    <property type="entry name" value="GH28_Enzymes"/>
</dbReference>
<dbReference type="AlphaFoldDB" id="A0A3M9NDD2"/>
<dbReference type="InterPro" id="IPR006626">
    <property type="entry name" value="PbH1"/>
</dbReference>
<comment type="similarity">
    <text evidence="1 4">Belongs to the glycosyl hydrolase 28 family.</text>
</comment>
<keyword evidence="3 4" id="KW-0326">Glycosidase</keyword>
<reference evidence="6 7" key="1">
    <citation type="submission" date="2018-11" db="EMBL/GenBank/DDBJ databases">
        <title>Draft genome sequence of Ferruginibacter sp. BO-59.</title>
        <authorList>
            <person name="Im W.T."/>
        </authorList>
    </citation>
    <scope>NUCLEOTIDE SEQUENCE [LARGE SCALE GENOMIC DNA]</scope>
    <source>
        <strain evidence="6 7">BO-59</strain>
    </source>
</reference>
<dbReference type="GO" id="GO:0005975">
    <property type="term" value="P:carbohydrate metabolic process"/>
    <property type="evidence" value="ECO:0007669"/>
    <property type="project" value="InterPro"/>
</dbReference>
<keyword evidence="2 4" id="KW-0378">Hydrolase</keyword>
<evidence type="ECO:0000256" key="3">
    <source>
        <dbReference type="ARBA" id="ARBA00023295"/>
    </source>
</evidence>
<dbReference type="Pfam" id="PF00295">
    <property type="entry name" value="Glyco_hydro_28"/>
    <property type="match status" value="1"/>
</dbReference>